<dbReference type="Proteomes" id="UP000029227">
    <property type="component" value="Unassembled WGS sequence"/>
</dbReference>
<name>A0A090QYI5_9GAMM</name>
<evidence type="ECO:0000313" key="4">
    <source>
        <dbReference type="EMBL" id="GAL07936.1"/>
    </source>
</evidence>
<evidence type="ECO:0000313" key="5">
    <source>
        <dbReference type="Proteomes" id="UP000029227"/>
    </source>
</evidence>
<dbReference type="InterPro" id="IPR002052">
    <property type="entry name" value="DNA_methylase_N6_adenine_CS"/>
</dbReference>
<reference evidence="4 5" key="1">
    <citation type="journal article" date="2014" name="Genome Announc.">
        <title>Draft Genome Sequences of Two Vibrionaceae Species, Vibrio ponticus C121 and Photobacterium aphoticum C119, Isolated as Coral Reef Microbiota.</title>
        <authorList>
            <person name="Al-saari N."/>
            <person name="Meirelles P.M."/>
            <person name="Mino S."/>
            <person name="Suda W."/>
            <person name="Oshima K."/>
            <person name="Hattori M."/>
            <person name="Ohkuma M."/>
            <person name="Thompson F.L."/>
            <person name="Gomez-Gil B."/>
            <person name="Sawabe T."/>
            <person name="Sawabe T."/>
        </authorList>
    </citation>
    <scope>NUCLEOTIDE SEQUENCE [LARGE SCALE GENOMIC DNA]</scope>
    <source>
        <strain evidence="4 5">JCM 19237</strain>
    </source>
</reference>
<feature type="domain" description="Ribosomal RNA large subunit methyltransferase K/L-like methyltransferase" evidence="3">
    <location>
        <begin position="14"/>
        <end position="38"/>
    </location>
</feature>
<dbReference type="GO" id="GO:0003676">
    <property type="term" value="F:nucleic acid binding"/>
    <property type="evidence" value="ECO:0007669"/>
    <property type="project" value="InterPro"/>
</dbReference>
<dbReference type="GO" id="GO:0032259">
    <property type="term" value="P:methylation"/>
    <property type="evidence" value="ECO:0007669"/>
    <property type="project" value="UniProtKB-KW"/>
</dbReference>
<evidence type="ECO:0000259" key="3">
    <source>
        <dbReference type="Pfam" id="PF01170"/>
    </source>
</evidence>
<dbReference type="eggNOG" id="COG2521">
    <property type="taxonomic scope" value="Bacteria"/>
</dbReference>
<dbReference type="AlphaFoldDB" id="A0A090QYI5"/>
<dbReference type="GO" id="GO:0008168">
    <property type="term" value="F:methyltransferase activity"/>
    <property type="evidence" value="ECO:0007669"/>
    <property type="project" value="UniProtKB-KW"/>
</dbReference>
<dbReference type="InterPro" id="IPR000241">
    <property type="entry name" value="RlmKL-like_Mtase"/>
</dbReference>
<sequence length="55" mass="6243">MHQLMRGDCLELMKSLPDNSVDSIVTDPPYGISFMNKKWDKGVPPAAVWLNAYVY</sequence>
<dbReference type="REBASE" id="98166">
    <property type="entry name" value="M.PapC119ORF316P"/>
</dbReference>
<dbReference type="Gene3D" id="3.40.50.150">
    <property type="entry name" value="Vaccinia Virus protein VP39"/>
    <property type="match status" value="1"/>
</dbReference>
<keyword evidence="2" id="KW-0808">Transferase</keyword>
<evidence type="ECO:0000256" key="1">
    <source>
        <dbReference type="ARBA" id="ARBA00022603"/>
    </source>
</evidence>
<protein>
    <recommendedName>
        <fullName evidence="3">Ribosomal RNA large subunit methyltransferase K/L-like methyltransferase domain-containing protein</fullName>
    </recommendedName>
</protein>
<proteinExistence type="predicted"/>
<dbReference type="InterPro" id="IPR029063">
    <property type="entry name" value="SAM-dependent_MTases_sf"/>
</dbReference>
<dbReference type="STRING" id="754436.JCM19237_316"/>
<dbReference type="Pfam" id="PF01170">
    <property type="entry name" value="UPF0020"/>
    <property type="match status" value="1"/>
</dbReference>
<gene>
    <name evidence="4" type="ORF">JCM19237_316</name>
</gene>
<dbReference type="PROSITE" id="PS00092">
    <property type="entry name" value="N6_MTASE"/>
    <property type="match status" value="1"/>
</dbReference>
<keyword evidence="1" id="KW-0489">Methyltransferase</keyword>
<dbReference type="SUPFAM" id="SSF53335">
    <property type="entry name" value="S-adenosyl-L-methionine-dependent methyltransferases"/>
    <property type="match status" value="1"/>
</dbReference>
<evidence type="ECO:0000256" key="2">
    <source>
        <dbReference type="ARBA" id="ARBA00022679"/>
    </source>
</evidence>
<comment type="caution">
    <text evidence="4">The sequence shown here is derived from an EMBL/GenBank/DDBJ whole genome shotgun (WGS) entry which is preliminary data.</text>
</comment>
<accession>A0A090QYI5</accession>
<dbReference type="EMBL" id="BBMN01000020">
    <property type="protein sequence ID" value="GAL07936.1"/>
    <property type="molecule type" value="Genomic_DNA"/>
</dbReference>
<organism evidence="4 5">
    <name type="scientific">Photobacterium aphoticum</name>
    <dbReference type="NCBI Taxonomy" id="754436"/>
    <lineage>
        <taxon>Bacteria</taxon>
        <taxon>Pseudomonadati</taxon>
        <taxon>Pseudomonadota</taxon>
        <taxon>Gammaproteobacteria</taxon>
        <taxon>Vibrionales</taxon>
        <taxon>Vibrionaceae</taxon>
        <taxon>Photobacterium</taxon>
    </lineage>
</organism>